<dbReference type="EMBL" id="OIVN01001561">
    <property type="protein sequence ID" value="SPC95385.1"/>
    <property type="molecule type" value="Genomic_DNA"/>
</dbReference>
<dbReference type="Pfam" id="PF24053">
    <property type="entry name" value="DUF7356"/>
    <property type="match status" value="1"/>
</dbReference>
<dbReference type="PANTHER" id="PTHR34200">
    <property type="entry name" value="DENTIN SIALOPHOSPHOPROTEIN-LIKE ISOFORM X1"/>
    <property type="match status" value="1"/>
</dbReference>
<evidence type="ECO:0000256" key="1">
    <source>
        <dbReference type="SAM" id="MobiDB-lite"/>
    </source>
</evidence>
<keyword evidence="2" id="KW-1133">Transmembrane helix</keyword>
<dbReference type="PANTHER" id="PTHR34200:SF8">
    <property type="entry name" value="TRANSMEMBRANE PROTEIN"/>
    <property type="match status" value="1"/>
</dbReference>
<proteinExistence type="predicted"/>
<feature type="signal peptide" evidence="3">
    <location>
        <begin position="1"/>
        <end position="23"/>
    </location>
</feature>
<name>A0A2N9G7F3_FAGSY</name>
<feature type="compositionally biased region" description="Basic and acidic residues" evidence="1">
    <location>
        <begin position="60"/>
        <end position="76"/>
    </location>
</feature>
<dbReference type="AlphaFoldDB" id="A0A2N9G7F3"/>
<evidence type="ECO:0000313" key="5">
    <source>
        <dbReference type="EMBL" id="SPC95385.1"/>
    </source>
</evidence>
<keyword evidence="2" id="KW-0472">Membrane</keyword>
<feature type="compositionally biased region" description="Acidic residues" evidence="1">
    <location>
        <begin position="329"/>
        <end position="346"/>
    </location>
</feature>
<evidence type="ECO:0000256" key="2">
    <source>
        <dbReference type="SAM" id="Phobius"/>
    </source>
</evidence>
<accession>A0A2N9G7F3</accession>
<feature type="compositionally biased region" description="Basic and acidic residues" evidence="1">
    <location>
        <begin position="93"/>
        <end position="136"/>
    </location>
</feature>
<evidence type="ECO:0000259" key="4">
    <source>
        <dbReference type="Pfam" id="PF24053"/>
    </source>
</evidence>
<reference evidence="5" key="1">
    <citation type="submission" date="2018-02" db="EMBL/GenBank/DDBJ databases">
        <authorList>
            <person name="Cohen D.B."/>
            <person name="Kent A.D."/>
        </authorList>
    </citation>
    <scope>NUCLEOTIDE SEQUENCE</scope>
</reference>
<organism evidence="5">
    <name type="scientific">Fagus sylvatica</name>
    <name type="common">Beechnut</name>
    <dbReference type="NCBI Taxonomy" id="28930"/>
    <lineage>
        <taxon>Eukaryota</taxon>
        <taxon>Viridiplantae</taxon>
        <taxon>Streptophyta</taxon>
        <taxon>Embryophyta</taxon>
        <taxon>Tracheophyta</taxon>
        <taxon>Spermatophyta</taxon>
        <taxon>Magnoliopsida</taxon>
        <taxon>eudicotyledons</taxon>
        <taxon>Gunneridae</taxon>
        <taxon>Pentapetalae</taxon>
        <taxon>rosids</taxon>
        <taxon>fabids</taxon>
        <taxon>Fagales</taxon>
        <taxon>Fagaceae</taxon>
        <taxon>Fagus</taxon>
    </lineage>
</organism>
<keyword evidence="3" id="KW-0732">Signal</keyword>
<feature type="compositionally biased region" description="Polar residues" evidence="1">
    <location>
        <begin position="353"/>
        <end position="363"/>
    </location>
</feature>
<feature type="transmembrane region" description="Helical" evidence="2">
    <location>
        <begin position="278"/>
        <end position="297"/>
    </location>
</feature>
<gene>
    <name evidence="5" type="ORF">FSB_LOCUS23267</name>
</gene>
<feature type="region of interest" description="Disordered" evidence="1">
    <location>
        <begin position="60"/>
        <end position="147"/>
    </location>
</feature>
<dbReference type="InterPro" id="IPR055780">
    <property type="entry name" value="DUF7356"/>
</dbReference>
<feature type="region of interest" description="Disordered" evidence="1">
    <location>
        <begin position="322"/>
        <end position="376"/>
    </location>
</feature>
<feature type="chain" id="PRO_5014990177" description="DUF7356 domain-containing protein" evidence="3">
    <location>
        <begin position="24"/>
        <end position="376"/>
    </location>
</feature>
<feature type="domain" description="DUF7356" evidence="4">
    <location>
        <begin position="149"/>
        <end position="252"/>
    </location>
</feature>
<sequence>MESSFVLLVGFIVILLFLDCCCADLKVNVSAETDLGTEISQPLEEKKGVSKLVPNSIEVDKVKNGEDQVGGSKEDPGVETGMDKSNSSGQSGLKEDGNVQKGESGLRKELKGKERGDEKVKLGDGAESKELSKEVGNEGDGVSSKLVRNEGSRVEECDKSIMCTDEKKELVACLRVPGNESPDLLLLIQNKGKGPLSVTISAPAFVQLEERNVQIQEKEHKKVKVSNVDGGTDSLIILKAGNGNCSLDFRDLIAQSSQTEFDNSPKSSFISSLTGRPAIALIFLAPLLILVSAWICISFRRRRFSGNGSKYQKLDMALPVSSGAKSELDTNDGWDESWGDSWDDEEAPKTPSMPVTPNLSSKGLASRRLNKEGWKD</sequence>
<keyword evidence="2" id="KW-0812">Transmembrane</keyword>
<protein>
    <recommendedName>
        <fullName evidence="4">DUF7356 domain-containing protein</fullName>
    </recommendedName>
</protein>
<evidence type="ECO:0000256" key="3">
    <source>
        <dbReference type="SAM" id="SignalP"/>
    </source>
</evidence>